<evidence type="ECO:0000313" key="1">
    <source>
        <dbReference type="EMBL" id="GHA83898.1"/>
    </source>
</evidence>
<dbReference type="Proteomes" id="UP000646426">
    <property type="component" value="Unassembled WGS sequence"/>
</dbReference>
<sequence length="174" mass="19408">MSAAFAYLHTADREQMLRADALVVVFHRREVDAGLTGRTVDLLCALSDDPVLAHKFEGRLHLVFEGYKTTPPYQSPACRRFFRAVTDQWPFWFHFLERRDGSLRLAVRMLVGVTEVHRKGAAAVGIVDVALLNVTVDGMLYGLAGIHQDLRIGADYTTRASSAVLQALRARQLA</sequence>
<protein>
    <submittedName>
        <fullName evidence="1">Uncharacterized protein</fullName>
    </submittedName>
</protein>
<accession>A0A918T181</accession>
<reference evidence="1" key="2">
    <citation type="submission" date="2020-09" db="EMBL/GenBank/DDBJ databases">
        <authorList>
            <person name="Sun Q."/>
            <person name="Kim S."/>
        </authorList>
    </citation>
    <scope>NUCLEOTIDE SEQUENCE</scope>
    <source>
        <strain evidence="1">KCTC 23077</strain>
    </source>
</reference>
<name>A0A918T181_9GAMM</name>
<dbReference type="RefSeq" id="WP_189456566.1">
    <property type="nucleotide sequence ID" value="NZ_BMYD01000003.1"/>
</dbReference>
<dbReference type="EMBL" id="BMYD01000003">
    <property type="protein sequence ID" value="GHA83898.1"/>
    <property type="molecule type" value="Genomic_DNA"/>
</dbReference>
<organism evidence="1 2">
    <name type="scientific">Cognatilysobacter bugurensis</name>
    <dbReference type="NCBI Taxonomy" id="543356"/>
    <lineage>
        <taxon>Bacteria</taxon>
        <taxon>Pseudomonadati</taxon>
        <taxon>Pseudomonadota</taxon>
        <taxon>Gammaproteobacteria</taxon>
        <taxon>Lysobacterales</taxon>
        <taxon>Lysobacteraceae</taxon>
        <taxon>Cognatilysobacter</taxon>
    </lineage>
</organism>
<reference evidence="1" key="1">
    <citation type="journal article" date="2014" name="Int. J. Syst. Evol. Microbiol.">
        <title>Complete genome sequence of Corynebacterium casei LMG S-19264T (=DSM 44701T), isolated from a smear-ripened cheese.</title>
        <authorList>
            <consortium name="US DOE Joint Genome Institute (JGI-PGF)"/>
            <person name="Walter F."/>
            <person name="Albersmeier A."/>
            <person name="Kalinowski J."/>
            <person name="Ruckert C."/>
        </authorList>
    </citation>
    <scope>NUCLEOTIDE SEQUENCE</scope>
    <source>
        <strain evidence="1">KCTC 23077</strain>
    </source>
</reference>
<dbReference type="AlphaFoldDB" id="A0A918T181"/>
<keyword evidence="2" id="KW-1185">Reference proteome</keyword>
<comment type="caution">
    <text evidence="1">The sequence shown here is derived from an EMBL/GenBank/DDBJ whole genome shotgun (WGS) entry which is preliminary data.</text>
</comment>
<proteinExistence type="predicted"/>
<evidence type="ECO:0000313" key="2">
    <source>
        <dbReference type="Proteomes" id="UP000646426"/>
    </source>
</evidence>
<gene>
    <name evidence="1" type="ORF">GCM10007067_22550</name>
</gene>